<evidence type="ECO:0000256" key="1">
    <source>
        <dbReference type="SAM" id="MobiDB-lite"/>
    </source>
</evidence>
<dbReference type="OrthoDB" id="10348921at2759"/>
<evidence type="ECO:0000313" key="3">
    <source>
        <dbReference type="Proteomes" id="UP000068243"/>
    </source>
</evidence>
<reference evidence="3" key="1">
    <citation type="journal article" date="2016" name="Genome Announc.">
        <title>Draft genome sequence of Aspergillus niger strain An76.</title>
        <authorList>
            <person name="Gong W."/>
            <person name="Cheng Z."/>
            <person name="Zhang H."/>
            <person name="Liu L."/>
            <person name="Gao P."/>
            <person name="Wang L."/>
        </authorList>
    </citation>
    <scope>NUCLEOTIDE SEQUENCE [LARGE SCALE GENOMIC DNA]</scope>
    <source>
        <strain evidence="3">An76</strain>
    </source>
</reference>
<proteinExistence type="predicted"/>
<organism evidence="2 3">
    <name type="scientific">Aspergillus niger</name>
    <dbReference type="NCBI Taxonomy" id="5061"/>
    <lineage>
        <taxon>Eukaryota</taxon>
        <taxon>Fungi</taxon>
        <taxon>Dikarya</taxon>
        <taxon>Ascomycota</taxon>
        <taxon>Pezizomycotina</taxon>
        <taxon>Eurotiomycetes</taxon>
        <taxon>Eurotiomycetidae</taxon>
        <taxon>Eurotiales</taxon>
        <taxon>Aspergillaceae</taxon>
        <taxon>Aspergillus</taxon>
        <taxon>Aspergillus subgen. Circumdati</taxon>
    </lineage>
</organism>
<feature type="region of interest" description="Disordered" evidence="1">
    <location>
        <begin position="120"/>
        <end position="153"/>
    </location>
</feature>
<dbReference type="AlphaFoldDB" id="A0A117DZ63"/>
<dbReference type="VEuPathDB" id="FungiDB:ATCC64974_29010"/>
<name>A0A117DZ63_ASPNG</name>
<protein>
    <submittedName>
        <fullName evidence="2">Uncharacterized protein</fullName>
    </submittedName>
</protein>
<comment type="caution">
    <text evidence="2">The sequence shown here is derived from an EMBL/GenBank/DDBJ whole genome shotgun (WGS) entry which is preliminary data.</text>
</comment>
<sequence>MEGLDADIPCPAVVMGMKDTDQAAGDAGRSWEVGMERHPVVDVAAEEGMVIVFAVDDGRPLEVGMNRAVEEADERLDLAGRGLDPAGDIVDIVGAGHTVPAAAGTVLQGDIDYSPAADPVLVNDDDETGAATGTEMKSDGTATKGPSEWFDWADPRSRVHEGTVQVGGSG</sequence>
<gene>
    <name evidence="2" type="ORF">ABL_03674</name>
</gene>
<accession>A0A117DZ63</accession>
<dbReference type="VEuPathDB" id="FungiDB:ASPNIDRAFT2_1183652"/>
<dbReference type="Proteomes" id="UP000068243">
    <property type="component" value="Unassembled WGS sequence"/>
</dbReference>
<dbReference type="EMBL" id="BCMY01000005">
    <property type="protein sequence ID" value="GAQ40538.1"/>
    <property type="molecule type" value="Genomic_DNA"/>
</dbReference>
<evidence type="ECO:0000313" key="2">
    <source>
        <dbReference type="EMBL" id="GAQ40538.1"/>
    </source>
</evidence>